<keyword evidence="3" id="KW-1185">Reference proteome</keyword>
<evidence type="ECO:0000313" key="3">
    <source>
        <dbReference type="Proteomes" id="UP001519287"/>
    </source>
</evidence>
<protein>
    <recommendedName>
        <fullName evidence="4">DUF4838 domain-containing protein</fullName>
    </recommendedName>
</protein>
<dbReference type="PANTHER" id="PTHR47406:SF2">
    <property type="entry name" value="ALPHA GLUCURONIDASE N-TERMINAL DOMAIN-CONTAINING PROTEIN"/>
    <property type="match status" value="1"/>
</dbReference>
<dbReference type="Proteomes" id="UP001519287">
    <property type="component" value="Unassembled WGS sequence"/>
</dbReference>
<dbReference type="EMBL" id="JAGGLB010000002">
    <property type="protein sequence ID" value="MBP1989441.1"/>
    <property type="molecule type" value="Genomic_DNA"/>
</dbReference>
<dbReference type="InterPro" id="IPR032287">
    <property type="entry name" value="DUF4838"/>
</dbReference>
<name>A0ABS4IRB8_9BACL</name>
<sequence>MKSELHHGMNISNGGQILAVALIAPDASGQTRSAAEMLIRYLQQSTGGSMQLQSTLDSKIPDGMYRIYIGTIPPESKSEVDKLLTSLGSDGFVLFPHEDSLTIIGSTPWGTEFGVIEFLERYVGVSWLLPGADGEDVPHRPELCIPFETIREEPASISRHFFGTEPAGSLAEWAKRNRMHDSIHFHHNMTVLFDTQVFADHAEYYPDGLVPTHPDNWQPCMNEATAAAAIQRIIAFFDENPEEISYSLGINDSLNYCEANPQHPNYTGKINSIGYLDMSDVYYPWVNKIVEGVLQVYPDKYFGLLAYWNVYDPPTTVRLHPRVIPYITDDRMSWIEPDKQTAGHHHTERWQLAADHLAFYEYLYGNPYCVPRMYVNKMAENYVYAENHGVIAHVAELFPNFGEGPKPWISAKLQWNPKQDVTSLMNEWVVRAVGAEAAPFLQQYFDKWELFWTTSICSTAWYRKWADSSVRYNFLDLFDPSYLQDISFQDIVECRQLMEQVVVKAATDAQKKRAQLLMCTFEYYEASVLSYMQSHGINLPASAQEALELLIANSQCMEFADKRLNLITQFQAHPAIFASTDLFSFQGVWIWRGTERAITSGLLDWIKHTPDKEAFMEQLEIFARDEQKPFLRDYALFVLAVMDQKKNVIETNSLDMTAYIHPDQQALAWKWTLREISGLSHGTISLDAMPLEVGTYGAVVQLNVLEESQAQTCANWYFPILDENNEIVDQVITGRVPVSSSEGAEIELEVIFEVAKEGCKVPLTFQIYDIKQGEDFKVGMKSLSLYSLNNDQNQI</sequence>
<evidence type="ECO:0000256" key="1">
    <source>
        <dbReference type="ARBA" id="ARBA00022801"/>
    </source>
</evidence>
<accession>A0ABS4IRB8</accession>
<evidence type="ECO:0000313" key="2">
    <source>
        <dbReference type="EMBL" id="MBP1989441.1"/>
    </source>
</evidence>
<dbReference type="SUPFAM" id="SSF55545">
    <property type="entry name" value="beta-N-acetylhexosaminidase-like domain"/>
    <property type="match status" value="1"/>
</dbReference>
<dbReference type="InterPro" id="IPR029018">
    <property type="entry name" value="Hex-like_dom2"/>
</dbReference>
<reference evidence="2 3" key="1">
    <citation type="submission" date="2021-03" db="EMBL/GenBank/DDBJ databases">
        <title>Genomic Encyclopedia of Type Strains, Phase IV (KMG-IV): sequencing the most valuable type-strain genomes for metagenomic binning, comparative biology and taxonomic classification.</title>
        <authorList>
            <person name="Goeker M."/>
        </authorList>
    </citation>
    <scope>NUCLEOTIDE SEQUENCE [LARGE SCALE GENOMIC DNA]</scope>
    <source>
        <strain evidence="2 3">DSM 26048</strain>
    </source>
</reference>
<keyword evidence="1" id="KW-0378">Hydrolase</keyword>
<proteinExistence type="predicted"/>
<gene>
    <name evidence="2" type="ORF">J2Z66_001036</name>
</gene>
<organism evidence="2 3">
    <name type="scientific">Paenibacillus eucommiae</name>
    <dbReference type="NCBI Taxonomy" id="1355755"/>
    <lineage>
        <taxon>Bacteria</taxon>
        <taxon>Bacillati</taxon>
        <taxon>Bacillota</taxon>
        <taxon>Bacilli</taxon>
        <taxon>Bacillales</taxon>
        <taxon>Paenibacillaceae</taxon>
        <taxon>Paenibacillus</taxon>
    </lineage>
</organism>
<dbReference type="PANTHER" id="PTHR47406">
    <property type="entry name" value="COAGULATION FACTOR 5/8 TYPE, C-TERMINAL"/>
    <property type="match status" value="1"/>
</dbReference>
<evidence type="ECO:0008006" key="4">
    <source>
        <dbReference type="Google" id="ProtNLM"/>
    </source>
</evidence>
<dbReference type="Gene3D" id="3.30.379.10">
    <property type="entry name" value="Chitobiase/beta-hexosaminidase domain 2-like"/>
    <property type="match status" value="1"/>
</dbReference>
<comment type="caution">
    <text evidence="2">The sequence shown here is derived from an EMBL/GenBank/DDBJ whole genome shotgun (WGS) entry which is preliminary data.</text>
</comment>
<dbReference type="RefSeq" id="WP_209970250.1">
    <property type="nucleotide sequence ID" value="NZ_JAGGLB010000002.1"/>
</dbReference>
<dbReference type="Pfam" id="PF16126">
    <property type="entry name" value="DUF4838"/>
    <property type="match status" value="1"/>
</dbReference>